<feature type="compositionally biased region" description="Polar residues" evidence="1">
    <location>
        <begin position="735"/>
        <end position="755"/>
    </location>
</feature>
<feature type="region of interest" description="Disordered" evidence="1">
    <location>
        <begin position="722"/>
        <end position="771"/>
    </location>
</feature>
<evidence type="ECO:0000259" key="2">
    <source>
        <dbReference type="Pfam" id="PF01926"/>
    </source>
</evidence>
<feature type="region of interest" description="Disordered" evidence="1">
    <location>
        <begin position="60"/>
        <end position="123"/>
    </location>
</feature>
<dbReference type="STRING" id="595528.A0A0D2VZB3"/>
<dbReference type="OrthoDB" id="1696305at2759"/>
<sequence length="914" mass="97420">MHRSPLTVISAIAAQPQQPASLGAAAASAALRGLAALPAYAPIHAGRSSVAATTAVTARCSSSSSSTRAPFPPRPSHTAADEPALAVPVPTHDATMSSSSAPSSSALATAELEPPRGEQRPDDATLLRMAAFATERRKSTIAEEAARRYHVDRDLLDMVQTPVSPARARRTAEAMAAPPIPVHELEAFVHERQCPGCGTAFQLRNEMQLGYVSPAAIEERLKARQIKGTPPGPNNNKKRKAQPRSSKLPATDGATSSPLSLSLEEQAAILHASPEEAERLLGNALRRSNGDDTAPAAPADTTADASEGQPSPQPRVQIVTSARVASPSDLICKRCHQLTHNNQLLPVQIDPAHFQEQLAPIRSKEAFIVHVVDVTTFPCSSLPNLEEYVGSNQRIFFVGSKADLLPGYDKHLSRIRQWLSRLIINHYSPAVRSHIVGVHLVSGMKGTGCWTLLDAIQRLRGGRDVYVVGCANVGKSTLVNNLLDKLRVLNESRSPVTSITTSGVPGTTIGLLGFPLLSLSSYAGRLDRAESSRRVEQLRLAARGAMDAIHATERAVAMLQDSNSTGGLGRSHSHTAQGLQSRDAAAVDKDAVPLSRLDRRSILRDVADEELQRSGYLFDTPGIMSPHQSLHRLSAADISAVIPTKLIVPQVFRLNPGQCVFIGGLGRLDVLSSADGAVLVTVFVSNTVKLHATRISNAEDFYQRHLGTPLLSPPFFNESELAARRQARKSDSGVDESSTPVSVSGEITEQQTPSPSGAPATETQATPAAPRRAAVKQILNRVAHGKALTDEQITILRNSGLPFDESLVVRKQQSVAPADRTSRPAPLGALSGRAFSFHGAGIRQSVMDVVFSDVGFASLAAPDMAKVEIKAHTPGGVGIFLRPSLMPDAVNVHGHRGIGGQSSQLARRRWSSHK</sequence>
<accession>A0A0D2VZB3</accession>
<organism evidence="3 4">
    <name type="scientific">Capsaspora owczarzaki (strain ATCC 30864)</name>
    <dbReference type="NCBI Taxonomy" id="595528"/>
    <lineage>
        <taxon>Eukaryota</taxon>
        <taxon>Filasterea</taxon>
        <taxon>Capsaspora</taxon>
    </lineage>
</organism>
<gene>
    <name evidence="3" type="ORF">CAOG_007601</name>
</gene>
<feature type="region of interest" description="Disordered" evidence="1">
    <location>
        <begin position="895"/>
        <end position="914"/>
    </location>
</feature>
<feature type="compositionally biased region" description="Low complexity" evidence="1">
    <location>
        <begin position="94"/>
        <end position="112"/>
    </location>
</feature>
<dbReference type="InParanoid" id="A0A0D2VZB3"/>
<feature type="compositionally biased region" description="Low complexity" evidence="1">
    <location>
        <begin position="758"/>
        <end position="771"/>
    </location>
</feature>
<dbReference type="CDD" id="cd01855">
    <property type="entry name" value="YqeH"/>
    <property type="match status" value="1"/>
</dbReference>
<name>A0A0D2VZB3_CAPO3</name>
<keyword evidence="4" id="KW-1185">Reference proteome</keyword>
<feature type="compositionally biased region" description="Low complexity" evidence="1">
    <location>
        <begin position="291"/>
        <end position="305"/>
    </location>
</feature>
<dbReference type="Gene3D" id="3.40.50.300">
    <property type="entry name" value="P-loop containing nucleotide triphosphate hydrolases"/>
    <property type="match status" value="1"/>
</dbReference>
<dbReference type="GO" id="GO:0005525">
    <property type="term" value="F:GTP binding"/>
    <property type="evidence" value="ECO:0007669"/>
    <property type="project" value="InterPro"/>
</dbReference>
<dbReference type="eggNOG" id="KOG1249">
    <property type="taxonomic scope" value="Eukaryota"/>
</dbReference>
<dbReference type="RefSeq" id="XP_004343475.2">
    <property type="nucleotide sequence ID" value="XM_004343425.2"/>
</dbReference>
<protein>
    <submittedName>
        <fullName evidence="3">Nitric-oxide synthase</fullName>
    </submittedName>
</protein>
<evidence type="ECO:0000256" key="1">
    <source>
        <dbReference type="SAM" id="MobiDB-lite"/>
    </source>
</evidence>
<dbReference type="Proteomes" id="UP000008743">
    <property type="component" value="Unassembled WGS sequence"/>
</dbReference>
<feature type="region of interest" description="Disordered" evidence="1">
    <location>
        <begin position="563"/>
        <end position="582"/>
    </location>
</feature>
<feature type="region of interest" description="Disordered" evidence="1">
    <location>
        <begin position="286"/>
        <end position="315"/>
    </location>
</feature>
<dbReference type="PhylomeDB" id="A0A0D2VZB3"/>
<dbReference type="InterPro" id="IPR006073">
    <property type="entry name" value="GTP-bd"/>
</dbReference>
<evidence type="ECO:0000313" key="3">
    <source>
        <dbReference type="EMBL" id="KJE97142.1"/>
    </source>
</evidence>
<dbReference type="EMBL" id="KE346373">
    <property type="protein sequence ID" value="KJE97142.1"/>
    <property type="molecule type" value="Genomic_DNA"/>
</dbReference>
<dbReference type="PANTHER" id="PTHR46406:SF1">
    <property type="entry name" value="NITRIC OXIDE-ASSOCIATED PROTEIN 1"/>
    <property type="match status" value="1"/>
</dbReference>
<feature type="compositionally biased region" description="Basic and acidic residues" evidence="1">
    <location>
        <begin position="113"/>
        <end position="123"/>
    </location>
</feature>
<dbReference type="SMR" id="A0A0D2VZB3"/>
<feature type="region of interest" description="Disordered" evidence="1">
    <location>
        <begin position="224"/>
        <end position="259"/>
    </location>
</feature>
<dbReference type="PANTHER" id="PTHR46406">
    <property type="entry name" value="NITRIC OXIDE-ASSOCIATED PROTEIN 1"/>
    <property type="match status" value="1"/>
</dbReference>
<dbReference type="AlphaFoldDB" id="A0A0D2VZB3"/>
<dbReference type="InterPro" id="IPR027417">
    <property type="entry name" value="P-loop_NTPase"/>
</dbReference>
<dbReference type="Pfam" id="PF01926">
    <property type="entry name" value="MMR_HSR1"/>
    <property type="match status" value="1"/>
</dbReference>
<feature type="compositionally biased region" description="Low complexity" evidence="1">
    <location>
        <begin position="60"/>
        <end position="69"/>
    </location>
</feature>
<proteinExistence type="predicted"/>
<evidence type="ECO:0000313" key="4">
    <source>
        <dbReference type="Proteomes" id="UP000008743"/>
    </source>
</evidence>
<dbReference type="SUPFAM" id="SSF52540">
    <property type="entry name" value="P-loop containing nucleoside triphosphate hydrolases"/>
    <property type="match status" value="1"/>
</dbReference>
<feature type="domain" description="G" evidence="2">
    <location>
        <begin position="465"/>
        <end position="498"/>
    </location>
</feature>
<dbReference type="InterPro" id="IPR052807">
    <property type="entry name" value="Mito_transl_resp_regulator"/>
</dbReference>
<reference evidence="4" key="1">
    <citation type="submission" date="2011-02" db="EMBL/GenBank/DDBJ databases">
        <title>The Genome Sequence of Capsaspora owczarzaki ATCC 30864.</title>
        <authorList>
            <person name="Russ C."/>
            <person name="Cuomo C."/>
            <person name="Burger G."/>
            <person name="Gray M.W."/>
            <person name="Holland P.W.H."/>
            <person name="King N."/>
            <person name="Lang F.B.F."/>
            <person name="Roger A.J."/>
            <person name="Ruiz-Trillo I."/>
            <person name="Young S.K."/>
            <person name="Zeng Q."/>
            <person name="Gargeya S."/>
            <person name="Alvarado L."/>
            <person name="Berlin A."/>
            <person name="Chapman S.B."/>
            <person name="Chen Z."/>
            <person name="Freedman E."/>
            <person name="Gellesch M."/>
            <person name="Goldberg J."/>
            <person name="Griggs A."/>
            <person name="Gujja S."/>
            <person name="Heilman E."/>
            <person name="Heiman D."/>
            <person name="Howarth C."/>
            <person name="Mehta T."/>
            <person name="Neiman D."/>
            <person name="Pearson M."/>
            <person name="Roberts A."/>
            <person name="Saif S."/>
            <person name="Shea T."/>
            <person name="Shenoy N."/>
            <person name="Sisk P."/>
            <person name="Stolte C."/>
            <person name="Sykes S."/>
            <person name="White J."/>
            <person name="Yandava C."/>
            <person name="Haas B."/>
            <person name="Nusbaum C."/>
            <person name="Birren B."/>
        </authorList>
    </citation>
    <scope>NUCLEOTIDE SEQUENCE</scope>
    <source>
        <strain evidence="4">ATCC 30864</strain>
    </source>
</reference>